<feature type="binding site" evidence="3">
    <location>
        <position position="856"/>
    </location>
    <ligand>
        <name>substrate</name>
    </ligand>
</feature>
<keyword evidence="4" id="KW-0460">Magnesium</keyword>
<dbReference type="InterPro" id="IPR006439">
    <property type="entry name" value="HAD-SF_hydro_IA"/>
</dbReference>
<feature type="binding site" evidence="4">
    <location>
        <position position="791"/>
    </location>
    <ligand>
        <name>Mg(2+)</name>
        <dbReference type="ChEBI" id="CHEBI:18420"/>
    </ligand>
</feature>
<evidence type="ECO:0000256" key="3">
    <source>
        <dbReference type="PIRSR" id="PIRSR610972-2"/>
    </source>
</evidence>
<dbReference type="Gene3D" id="1.10.150.240">
    <property type="entry name" value="Putative phosphatase, domain 2"/>
    <property type="match status" value="1"/>
</dbReference>
<feature type="binding site" evidence="4">
    <location>
        <position position="950"/>
    </location>
    <ligand>
        <name>Mg(2+)</name>
        <dbReference type="ChEBI" id="CHEBI:18420"/>
    </ligand>
</feature>
<comment type="similarity">
    <text evidence="1">Belongs to the HAD-like hydrolase superfamily. CbbY/CbbZ/Gph/YieH family.</text>
</comment>
<dbReference type="InterPro" id="IPR005194">
    <property type="entry name" value="Glyco_hydro_65_C"/>
</dbReference>
<evidence type="ECO:0000259" key="8">
    <source>
        <dbReference type="Pfam" id="PF03636"/>
    </source>
</evidence>
<dbReference type="InterPro" id="IPR008928">
    <property type="entry name" value="6-hairpin_glycosidase_sf"/>
</dbReference>
<feature type="binding site" evidence="3">
    <location>
        <position position="832"/>
    </location>
    <ligand>
        <name>substrate</name>
    </ligand>
</feature>
<dbReference type="AlphaFoldDB" id="A0A2W1ND30"/>
<keyword evidence="10" id="KW-1185">Reference proteome</keyword>
<dbReference type="GO" id="GO:0004553">
    <property type="term" value="F:hydrolase activity, hydrolyzing O-glycosyl compounds"/>
    <property type="evidence" value="ECO:0007669"/>
    <property type="project" value="TreeGrafter"/>
</dbReference>
<sequence>MKSDVNIPSIYPYTEWSIREDEFLIQNNMRNEAVFAVGNGYIGMRGNFEEEYRGPEGTSISGTYLNGFYDSEPIHYPEDAYGYARNTQTMLNVTDTKIIDVLLDGERFNLFTGKILNYRRELHIKRGHLTREVEWESPTGKRISIKVRRIVCLQRKHVAAIHYEVTPVNFDGHVTFESMINGEVTNLGGKDDPRLGAAFAEQALRTEELDAQGTRAWIRHKTKNTGFTLVAAIDHDVLSWEPYNLSVTTEAQKVKMSFQVPAKQGHTVALTKFITYHTSRDIPVKEIMRRANDDMDEAKRTGFPNLETEQQEFLDRFWHRADVQIEGDPALQQGIRFNAFQLLQSAGRDAKTNIGAKGLTGEGYEGHYFWDTEIYVLPFFTYTNPEIGRGLLEYRYSILDKARDRAREMSQNGALYAWRTINGEETSAYYPAGTAQVHINADIIYAVQRYVNATGDEQFLLEKGAEMAFETARFWVDFGYFNPRRNGLFCIDAVTGPDEYTAIVSNNAYTNLMAQENLAFAYNTAIRMQEHFPEQFRLLSQRIDLGVDEIEQWKLAADRMYVPYDEELGITEQHEGFLDKEKWDFANTPKENYPLLLHYHPLVIYRHQVLKQADVVLALFLQSDHFTLAEKIRNYRYYEAITTHDSSLSPCIHSIVAAEIGLVEQAYDYFHQTARMDLDDINQNVKDGLHTAAMAGAWLSIVHGFGGMRDFGGELHFDPVLPEQWTGCGFRISYKGRLIDIHISRDTAAYTLLEGSAMDIVHRASKVSLLPGRTHQVSLLKRLEAAIFDLDGVITDTAELHYLAWKKLADELGIPFDRQVNERLKGVGRMGSLELILQNGGVTVPDEQKKEWAARKNEYYKSMIQTITPDDLLPGILPLLEELKAEGIKMAIASASENAPVVLDKLGVRDYFIAVIDPKALPKGKPEPDIFLAAADQLGIEPGNCVGIEDSSAGITAIKTAQMKAVGIGSGNGLAEADIVLDGTEKLNLAMLRKLFE</sequence>
<evidence type="ECO:0000256" key="2">
    <source>
        <dbReference type="PIRSR" id="PIRSR610972-1"/>
    </source>
</evidence>
<dbReference type="Pfam" id="PF03633">
    <property type="entry name" value="Glyco_hydro_65C"/>
    <property type="match status" value="1"/>
</dbReference>
<feature type="binding site" evidence="3">
    <location>
        <begin position="789"/>
        <end position="791"/>
    </location>
    <ligand>
        <name>substrate</name>
    </ligand>
</feature>
<feature type="active site" description="Nucleophile" evidence="2">
    <location>
        <position position="789"/>
    </location>
</feature>
<evidence type="ECO:0000313" key="10">
    <source>
        <dbReference type="Proteomes" id="UP000214746"/>
    </source>
</evidence>
<dbReference type="SFLD" id="SFLDS00003">
    <property type="entry name" value="Haloacid_Dehalogenase"/>
    <property type="match status" value="1"/>
</dbReference>
<comment type="caution">
    <text evidence="9">The sequence shown here is derived from an EMBL/GenBank/DDBJ whole genome shotgun (WGS) entry which is preliminary data.</text>
</comment>
<evidence type="ECO:0000256" key="5">
    <source>
        <dbReference type="PIRSR" id="PIRSR610972-4"/>
    </source>
</evidence>
<dbReference type="InterPro" id="IPR011013">
    <property type="entry name" value="Gal_mutarotase_sf_dom"/>
</dbReference>
<dbReference type="RefSeq" id="WP_089198986.1">
    <property type="nucleotide sequence ID" value="NZ_NHRJ02000002.1"/>
</dbReference>
<dbReference type="NCBIfam" id="TIGR02009">
    <property type="entry name" value="PGMB-YQAB-SF"/>
    <property type="match status" value="1"/>
</dbReference>
<dbReference type="Gene3D" id="2.60.420.10">
    <property type="entry name" value="Maltose phosphorylase, domain 3"/>
    <property type="match status" value="1"/>
</dbReference>
<dbReference type="SUPFAM" id="SSF48208">
    <property type="entry name" value="Six-hairpin glycosidases"/>
    <property type="match status" value="1"/>
</dbReference>
<feature type="binding site" evidence="3">
    <location>
        <begin position="824"/>
        <end position="829"/>
    </location>
    <ligand>
        <name>substrate</name>
    </ligand>
</feature>
<dbReference type="SFLD" id="SFLDG01129">
    <property type="entry name" value="C1.5:_HAD__Beta-PGM__Phosphata"/>
    <property type="match status" value="1"/>
</dbReference>
<feature type="domain" description="Glycoside hydrolase family 65 central catalytic" evidence="6">
    <location>
        <begin position="336"/>
        <end position="698"/>
    </location>
</feature>
<evidence type="ECO:0000259" key="7">
    <source>
        <dbReference type="Pfam" id="PF03633"/>
    </source>
</evidence>
<feature type="binding site" evidence="3">
    <location>
        <begin position="894"/>
        <end position="898"/>
    </location>
    <ligand>
        <name>substrate</name>
    </ligand>
</feature>
<keyword evidence="4" id="KW-0479">Metal-binding</keyword>
<feature type="site" description="Important for catalytic activity and assists the phosphoryl transfer reaction to Asp8 by balancing charge and orienting the reacting groups" evidence="5">
    <location>
        <position position="894"/>
    </location>
</feature>
<dbReference type="InterPro" id="IPR010976">
    <property type="entry name" value="B-phosphoglucomutase_hydrolase"/>
</dbReference>
<dbReference type="InterPro" id="IPR010972">
    <property type="entry name" value="Beta-PGM"/>
</dbReference>
<dbReference type="Gene3D" id="3.40.50.1000">
    <property type="entry name" value="HAD superfamily/HAD-like"/>
    <property type="match status" value="1"/>
</dbReference>
<dbReference type="OrthoDB" id="9758855at2"/>
<dbReference type="InterPro" id="IPR012341">
    <property type="entry name" value="6hp_glycosidase-like_sf"/>
</dbReference>
<feature type="binding site" evidence="4">
    <location>
        <position position="949"/>
    </location>
    <ligand>
        <name>Mg(2+)</name>
        <dbReference type="ChEBI" id="CHEBI:18420"/>
    </ligand>
</feature>
<dbReference type="GO" id="GO:0030246">
    <property type="term" value="F:carbohydrate binding"/>
    <property type="evidence" value="ECO:0007669"/>
    <property type="project" value="InterPro"/>
</dbReference>
<evidence type="ECO:0000256" key="1">
    <source>
        <dbReference type="ARBA" id="ARBA00006171"/>
    </source>
</evidence>
<comment type="cofactor">
    <cofactor evidence="4">
        <name>Mg(2+)</name>
        <dbReference type="ChEBI" id="CHEBI:18420"/>
    </cofactor>
    <text evidence="4">Binds 2 magnesium ions per subunit.</text>
</comment>
<dbReference type="GO" id="GO:0005975">
    <property type="term" value="P:carbohydrate metabolic process"/>
    <property type="evidence" value="ECO:0007669"/>
    <property type="project" value="InterPro"/>
</dbReference>
<dbReference type="Gene3D" id="2.70.98.40">
    <property type="entry name" value="Glycoside hydrolase, family 65, N-terminal domain"/>
    <property type="match status" value="1"/>
</dbReference>
<dbReference type="PANTHER" id="PTHR11051:SF8">
    <property type="entry name" value="PROTEIN-GLUCOSYLGALACTOSYLHYDROXYLYSINE GLUCOSIDASE"/>
    <property type="match status" value="1"/>
</dbReference>
<dbReference type="GO" id="GO:0000287">
    <property type="term" value="F:magnesium ion binding"/>
    <property type="evidence" value="ECO:0007669"/>
    <property type="project" value="InterPro"/>
</dbReference>
<feature type="binding site" evidence="4">
    <location>
        <position position="789"/>
    </location>
    <ligand>
        <name>Mg(2+)</name>
        <dbReference type="ChEBI" id="CHEBI:18420"/>
    </ligand>
</feature>
<dbReference type="Pfam" id="PF03636">
    <property type="entry name" value="Glyco_hydro_65N"/>
    <property type="match status" value="1"/>
</dbReference>
<feature type="binding site" evidence="3">
    <location>
        <position position="805"/>
    </location>
    <ligand>
        <name>substrate</name>
    </ligand>
</feature>
<dbReference type="SFLD" id="SFLDF00046">
    <property type="entry name" value="beta-phosphoglucomutase"/>
    <property type="match status" value="1"/>
</dbReference>
<evidence type="ECO:0000256" key="4">
    <source>
        <dbReference type="PIRSR" id="PIRSR610972-3"/>
    </source>
</evidence>
<gene>
    <name evidence="9" type="primary">pgmB</name>
    <name evidence="9" type="ORF">CBW46_005415</name>
</gene>
<dbReference type="InterPro" id="IPR023214">
    <property type="entry name" value="HAD_sf"/>
</dbReference>
<dbReference type="NCBIfam" id="TIGR01990">
    <property type="entry name" value="bPGM"/>
    <property type="match status" value="1"/>
</dbReference>
<dbReference type="Proteomes" id="UP000214746">
    <property type="component" value="Unassembled WGS sequence"/>
</dbReference>
<dbReference type="InterPro" id="IPR023198">
    <property type="entry name" value="PGP-like_dom2"/>
</dbReference>
<dbReference type="GO" id="GO:0008801">
    <property type="term" value="F:beta-phosphoglucomutase activity"/>
    <property type="evidence" value="ECO:0007669"/>
    <property type="project" value="InterPro"/>
</dbReference>
<feature type="domain" description="Glycoside hydrolase family 65 N-terminal" evidence="8">
    <location>
        <begin position="20"/>
        <end position="280"/>
    </location>
</feature>
<dbReference type="SUPFAM" id="SSF74650">
    <property type="entry name" value="Galactose mutarotase-like"/>
    <property type="match status" value="1"/>
</dbReference>
<accession>A0A2W1ND30</accession>
<feature type="site" description="Important for catalytic activity and assists the phosphoryl transfer reaction to Asp8 by balancing charge and orienting the reacting groups" evidence="5">
    <location>
        <position position="925"/>
    </location>
</feature>
<dbReference type="GO" id="GO:0016757">
    <property type="term" value="F:glycosyltransferase activity"/>
    <property type="evidence" value="ECO:0007669"/>
    <property type="project" value="UniProtKB-ARBA"/>
</dbReference>
<reference evidence="9" key="1">
    <citation type="submission" date="2018-06" db="EMBL/GenBank/DDBJ databases">
        <title>Paenibacillus xerothermodurans sp. nov. an extremely dry heat resistant spore forming bacterium isolated from the soil of Cape Canaveral, Florida.</title>
        <authorList>
            <person name="Seuylemezian A."/>
            <person name="Kaur N."/>
            <person name="Patil P."/>
            <person name="Patil P."/>
            <person name="Mayilraj S."/>
            <person name="Vaishampayan P."/>
        </authorList>
    </citation>
    <scope>NUCLEOTIDE SEQUENCE [LARGE SCALE GENOMIC DNA]</scope>
    <source>
        <strain evidence="9">ATCC 27380</strain>
    </source>
</reference>
<evidence type="ECO:0000259" key="6">
    <source>
        <dbReference type="Pfam" id="PF03632"/>
    </source>
</evidence>
<dbReference type="PANTHER" id="PTHR11051">
    <property type="entry name" value="GLYCOSYL HYDROLASE-RELATED"/>
    <property type="match status" value="1"/>
</dbReference>
<name>A0A2W1ND30_PAEXE</name>
<dbReference type="Gene3D" id="1.50.10.10">
    <property type="match status" value="1"/>
</dbReference>
<dbReference type="SUPFAM" id="SSF56784">
    <property type="entry name" value="HAD-like"/>
    <property type="match status" value="1"/>
</dbReference>
<feature type="binding site" evidence="3">
    <location>
        <position position="925"/>
    </location>
    <ligand>
        <name>substrate</name>
    </ligand>
</feature>
<dbReference type="InterPro" id="IPR005196">
    <property type="entry name" value="Glyco_hydro_65_N"/>
</dbReference>
<dbReference type="InterPro" id="IPR037018">
    <property type="entry name" value="GH65_N"/>
</dbReference>
<dbReference type="NCBIfam" id="TIGR01509">
    <property type="entry name" value="HAD-SF-IA-v3"/>
    <property type="match status" value="1"/>
</dbReference>
<dbReference type="EMBL" id="NHRJ02000002">
    <property type="protein sequence ID" value="PZE21844.1"/>
    <property type="molecule type" value="Genomic_DNA"/>
</dbReference>
<protein>
    <submittedName>
        <fullName evidence="9">Beta-phosphoglucomutase</fullName>
    </submittedName>
</protein>
<dbReference type="Pfam" id="PF03632">
    <property type="entry name" value="Glyco_hydro_65m"/>
    <property type="match status" value="1"/>
</dbReference>
<proteinExistence type="inferred from homology"/>
<feature type="domain" description="Glycoside hydrolase family 65 C-terminal" evidence="7">
    <location>
        <begin position="708"/>
        <end position="768"/>
    </location>
</feature>
<feature type="active site" description="Proton donor/acceptor" evidence="2">
    <location>
        <position position="791"/>
    </location>
</feature>
<dbReference type="CDD" id="cd02598">
    <property type="entry name" value="HAD_BPGM"/>
    <property type="match status" value="1"/>
</dbReference>
<dbReference type="SFLD" id="SFLDG01135">
    <property type="entry name" value="C1.5.6:_HAD__Beta-PGM__Phospha"/>
    <property type="match status" value="1"/>
</dbReference>
<dbReference type="InterPro" id="IPR036412">
    <property type="entry name" value="HAD-like_sf"/>
</dbReference>
<dbReference type="InterPro" id="IPR005195">
    <property type="entry name" value="Glyco_hydro_65_M"/>
</dbReference>
<dbReference type="Pfam" id="PF00702">
    <property type="entry name" value="Hydrolase"/>
    <property type="match status" value="1"/>
</dbReference>
<evidence type="ECO:0000313" key="9">
    <source>
        <dbReference type="EMBL" id="PZE21844.1"/>
    </source>
</evidence>
<organism evidence="9 10">
    <name type="scientific">Paenibacillus xerothermodurans</name>
    <dbReference type="NCBI Taxonomy" id="1977292"/>
    <lineage>
        <taxon>Bacteria</taxon>
        <taxon>Bacillati</taxon>
        <taxon>Bacillota</taxon>
        <taxon>Bacilli</taxon>
        <taxon>Bacillales</taxon>
        <taxon>Paenibacillaceae</taxon>
        <taxon>Paenibacillus</taxon>
    </lineage>
</organism>